<evidence type="ECO:0000256" key="1">
    <source>
        <dbReference type="ARBA" id="ARBA00008390"/>
    </source>
</evidence>
<dbReference type="Proteomes" id="UP000887540">
    <property type="component" value="Unplaced"/>
</dbReference>
<comment type="similarity">
    <text evidence="1 3">Belongs to the calycin superfamily. Fatty-acid binding protein (FABP) family.</text>
</comment>
<dbReference type="GO" id="GO:0005504">
    <property type="term" value="F:fatty acid binding"/>
    <property type="evidence" value="ECO:0007669"/>
    <property type="project" value="UniProtKB-ARBA"/>
</dbReference>
<evidence type="ECO:0000256" key="2">
    <source>
        <dbReference type="ARBA" id="ARBA00023121"/>
    </source>
</evidence>
<accession>A0A914DX41</accession>
<dbReference type="InterPro" id="IPR012674">
    <property type="entry name" value="Calycin"/>
</dbReference>
<dbReference type="InterPro" id="IPR031259">
    <property type="entry name" value="ILBP"/>
</dbReference>
<evidence type="ECO:0000256" key="3">
    <source>
        <dbReference type="RuleBase" id="RU003696"/>
    </source>
</evidence>
<dbReference type="CDD" id="cd00742">
    <property type="entry name" value="FABP"/>
    <property type="match status" value="1"/>
</dbReference>
<dbReference type="FunFam" id="2.40.128.20:FF:000001">
    <property type="entry name" value="Fatty acid-binding protein, adipocyte"/>
    <property type="match status" value="1"/>
</dbReference>
<dbReference type="InterPro" id="IPR000463">
    <property type="entry name" value="Fatty_acid-bd"/>
</dbReference>
<dbReference type="InterPro" id="IPR000566">
    <property type="entry name" value="Lipocln_cytosolic_FA-bd_dom"/>
</dbReference>
<keyword evidence="5" id="KW-1185">Reference proteome</keyword>
<dbReference type="AlphaFoldDB" id="A0A914DX41"/>
<evidence type="ECO:0000259" key="4">
    <source>
        <dbReference type="PROSITE" id="PS00214"/>
    </source>
</evidence>
<dbReference type="Pfam" id="PF00061">
    <property type="entry name" value="Lipocalin"/>
    <property type="match status" value="1"/>
</dbReference>
<reference evidence="6" key="1">
    <citation type="submission" date="2022-11" db="UniProtKB">
        <authorList>
            <consortium name="WormBaseParasite"/>
        </authorList>
    </citation>
    <scope>IDENTIFICATION</scope>
</reference>
<feature type="domain" description="Cytosolic fatty-acid binding proteins" evidence="4">
    <location>
        <begin position="7"/>
        <end position="24"/>
    </location>
</feature>
<sequence>MAEKFVGKWNLVESENFDAYMKQVGVGWATRTMAAKLKPVLEVTVNGNHVKMVSTSTFKTVVTEFDLGVEFEEETADGRKMKSTFTLEGDKLIQVQTPVNAGDKASHFVRYVEGDKLIMEMESEGVKAKRIYTRA</sequence>
<protein>
    <submittedName>
        <fullName evidence="6">Cytosolic fatty-acid binding proteins domain-containing protein</fullName>
    </submittedName>
</protein>
<dbReference type="PRINTS" id="PR00178">
    <property type="entry name" value="FATTYACIDBP"/>
</dbReference>
<name>A0A914DX41_9BILA</name>
<evidence type="ECO:0000313" key="5">
    <source>
        <dbReference type="Proteomes" id="UP000887540"/>
    </source>
</evidence>
<dbReference type="PANTHER" id="PTHR11955">
    <property type="entry name" value="FATTY ACID BINDING PROTEIN"/>
    <property type="match status" value="1"/>
</dbReference>
<evidence type="ECO:0000313" key="6">
    <source>
        <dbReference type="WBParaSite" id="ACRNAN_scaffold4383.g12865.t1"/>
    </source>
</evidence>
<dbReference type="Gene3D" id="2.40.128.20">
    <property type="match status" value="1"/>
</dbReference>
<dbReference type="PROSITE" id="PS00214">
    <property type="entry name" value="FABP"/>
    <property type="match status" value="1"/>
</dbReference>
<dbReference type="WBParaSite" id="ACRNAN_scaffold4383.g12865.t1">
    <property type="protein sequence ID" value="ACRNAN_scaffold4383.g12865.t1"/>
    <property type="gene ID" value="ACRNAN_scaffold4383.g12865"/>
</dbReference>
<keyword evidence="2" id="KW-0446">Lipid-binding</keyword>
<organism evidence="5 6">
    <name type="scientific">Acrobeloides nanus</name>
    <dbReference type="NCBI Taxonomy" id="290746"/>
    <lineage>
        <taxon>Eukaryota</taxon>
        <taxon>Metazoa</taxon>
        <taxon>Ecdysozoa</taxon>
        <taxon>Nematoda</taxon>
        <taxon>Chromadorea</taxon>
        <taxon>Rhabditida</taxon>
        <taxon>Tylenchina</taxon>
        <taxon>Cephalobomorpha</taxon>
        <taxon>Cephaloboidea</taxon>
        <taxon>Cephalobidae</taxon>
        <taxon>Acrobeloides</taxon>
    </lineage>
</organism>
<dbReference type="SUPFAM" id="SSF50814">
    <property type="entry name" value="Lipocalins"/>
    <property type="match status" value="1"/>
</dbReference>
<proteinExistence type="inferred from homology"/>
<keyword evidence="3" id="KW-0813">Transport</keyword>